<comment type="catalytic activity">
    <reaction evidence="13">
        <text>L-alpha-aminoacyl-L-lysine(out) = L-alpha-aminoacyl-L-lysine(in)</text>
        <dbReference type="Rhea" id="RHEA:79383"/>
        <dbReference type="ChEBI" id="CHEBI:229966"/>
    </reaction>
</comment>
<comment type="subcellular location">
    <subcellularLocation>
        <location evidence="1">Lysosome membrane</location>
        <topology evidence="1">Multi-pass membrane protein</topology>
    </subcellularLocation>
</comment>
<comment type="subunit">
    <text evidence="24">Homodimer. Interacts with lysosomal protein GLMP (via lumenal domain); the interaction starts while both proteins are still in the endoplasmic reticulum and is required for stabilization of MFSD1 in lysosomes but has no direct effect on its targeting to lysosomes or transporter activity.</text>
</comment>
<dbReference type="EMBL" id="CAJZBQ010000044">
    <property type="protein sequence ID" value="CAG9327828.1"/>
    <property type="molecule type" value="Genomic_DNA"/>
</dbReference>
<comment type="caution">
    <text evidence="28">The sequence shown here is derived from an EMBL/GenBank/DDBJ whole genome shotgun (WGS) entry which is preliminary data.</text>
</comment>
<evidence type="ECO:0000256" key="10">
    <source>
        <dbReference type="ARBA" id="ARBA00044881"/>
    </source>
</evidence>
<feature type="transmembrane region" description="Helical" evidence="26">
    <location>
        <begin position="288"/>
        <end position="313"/>
    </location>
</feature>
<dbReference type="PANTHER" id="PTHR23512">
    <property type="entry name" value="MAJOR FACILITATOR SUPERFAMILY DOMAIN-CONTAINING PROTEIN 1"/>
    <property type="match status" value="1"/>
</dbReference>
<comment type="catalytic activity">
    <reaction evidence="15">
        <text>L-arginyl-L-alpha-amino acid(out) = L-arginyl-L-alpha-amino acid(in)</text>
        <dbReference type="Rhea" id="RHEA:79371"/>
        <dbReference type="ChEBI" id="CHEBI:84315"/>
    </reaction>
</comment>
<comment type="function">
    <text evidence="23">Lysosomal dipeptide uniporter that selectively exports lysine, arginine or histidine-containing dipeptides with a net positive charge from the lysosome lumen into the cytosol. Could play a role in a specific type of protein O-glycosylation indirectly regulating macrophages migration and tissue invasion. Also essential for liver homeostasis.</text>
</comment>
<reference evidence="28" key="1">
    <citation type="submission" date="2021-09" db="EMBL/GenBank/DDBJ databases">
        <authorList>
            <consortium name="AG Swart"/>
            <person name="Singh M."/>
            <person name="Singh A."/>
            <person name="Seah K."/>
            <person name="Emmerich C."/>
        </authorList>
    </citation>
    <scope>NUCLEOTIDE SEQUENCE</scope>
    <source>
        <strain evidence="28">ATCC30299</strain>
    </source>
</reference>
<evidence type="ECO:0000256" key="26">
    <source>
        <dbReference type="SAM" id="Phobius"/>
    </source>
</evidence>
<keyword evidence="6 26" id="KW-0472">Membrane</keyword>
<evidence type="ECO:0000256" key="1">
    <source>
        <dbReference type="ARBA" id="ARBA00004155"/>
    </source>
</evidence>
<dbReference type="SUPFAM" id="SSF103473">
    <property type="entry name" value="MFS general substrate transporter"/>
    <property type="match status" value="1"/>
</dbReference>
<comment type="catalytic activity">
    <reaction evidence="18">
        <text>L-histidyl-L-alpha-amino acid(out) = L-histidyl-L-alpha-amino acid(in)</text>
        <dbReference type="Rhea" id="RHEA:79379"/>
        <dbReference type="ChEBI" id="CHEBI:229964"/>
    </reaction>
</comment>
<feature type="region of interest" description="Disordered" evidence="25">
    <location>
        <begin position="1"/>
        <end position="21"/>
    </location>
</feature>
<evidence type="ECO:0000256" key="22">
    <source>
        <dbReference type="ARBA" id="ARBA00045018"/>
    </source>
</evidence>
<feature type="transmembrane region" description="Helical" evidence="26">
    <location>
        <begin position="201"/>
        <end position="222"/>
    </location>
</feature>
<keyword evidence="4 26" id="KW-0812">Transmembrane</keyword>
<comment type="catalytic activity">
    <reaction evidence="20">
        <text>L-lysyl-glycine(out) = L-lysyl-glycine(in)</text>
        <dbReference type="Rhea" id="RHEA:79407"/>
        <dbReference type="ChEBI" id="CHEBI:191202"/>
    </reaction>
</comment>
<dbReference type="AlphaFoldDB" id="A0AAU9JTU6"/>
<feature type="transmembrane region" description="Helical" evidence="26">
    <location>
        <begin position="414"/>
        <end position="436"/>
    </location>
</feature>
<organism evidence="28 29">
    <name type="scientific">Blepharisma stoltei</name>
    <dbReference type="NCBI Taxonomy" id="1481888"/>
    <lineage>
        <taxon>Eukaryota</taxon>
        <taxon>Sar</taxon>
        <taxon>Alveolata</taxon>
        <taxon>Ciliophora</taxon>
        <taxon>Postciliodesmatophora</taxon>
        <taxon>Heterotrichea</taxon>
        <taxon>Heterotrichida</taxon>
        <taxon>Blepharismidae</taxon>
        <taxon>Blepharisma</taxon>
    </lineage>
</organism>
<evidence type="ECO:0000256" key="18">
    <source>
        <dbReference type="ARBA" id="ARBA00044912"/>
    </source>
</evidence>
<keyword evidence="29" id="KW-1185">Reference proteome</keyword>
<evidence type="ECO:0000256" key="21">
    <source>
        <dbReference type="ARBA" id="ARBA00044985"/>
    </source>
</evidence>
<keyword evidence="3" id="KW-0813">Transport</keyword>
<evidence type="ECO:0000256" key="3">
    <source>
        <dbReference type="ARBA" id="ARBA00022448"/>
    </source>
</evidence>
<comment type="catalytic activity">
    <reaction evidence="11">
        <text>L-alpha-aminoacyl-L-histidine(out) = L-alpha-aminoacyl-L-histidine(in)</text>
        <dbReference type="Rhea" id="RHEA:79375"/>
        <dbReference type="ChEBI" id="CHEBI:229967"/>
    </reaction>
</comment>
<evidence type="ECO:0000256" key="8">
    <source>
        <dbReference type="ARBA" id="ARBA00044876"/>
    </source>
</evidence>
<protein>
    <recommendedName>
        <fullName evidence="21">Lysosomal dipeptide transporter MFSD1</fullName>
    </recommendedName>
    <alternativeName>
        <fullName evidence="22">Major facilitator superfamily domain-containing protein 1</fullName>
    </alternativeName>
</protein>
<comment type="catalytic activity">
    <reaction evidence="17">
        <text>L-arginyl-glycine(out) = L-arginyl-glycine(in)</text>
        <dbReference type="Rhea" id="RHEA:79391"/>
        <dbReference type="ChEBI" id="CHEBI:229955"/>
    </reaction>
</comment>
<comment type="catalytic activity">
    <reaction evidence="14">
        <text>L-aspartyl-L-lysine(out) = L-aspartyl-L-lysine(in)</text>
        <dbReference type="Rhea" id="RHEA:79411"/>
        <dbReference type="ChEBI" id="CHEBI:229953"/>
    </reaction>
</comment>
<evidence type="ECO:0000313" key="28">
    <source>
        <dbReference type="EMBL" id="CAG9327828.1"/>
    </source>
</evidence>
<feature type="transmembrane region" description="Helical" evidence="26">
    <location>
        <begin position="108"/>
        <end position="128"/>
    </location>
</feature>
<evidence type="ECO:0000256" key="6">
    <source>
        <dbReference type="ARBA" id="ARBA00023136"/>
    </source>
</evidence>
<feature type="transmembrane region" description="Helical" evidence="26">
    <location>
        <begin position="81"/>
        <end position="101"/>
    </location>
</feature>
<feature type="transmembrane region" description="Helical" evidence="26">
    <location>
        <begin position="320"/>
        <end position="341"/>
    </location>
</feature>
<evidence type="ECO:0000256" key="19">
    <source>
        <dbReference type="ARBA" id="ARBA00044919"/>
    </source>
</evidence>
<evidence type="ECO:0000259" key="27">
    <source>
        <dbReference type="PROSITE" id="PS50850"/>
    </source>
</evidence>
<evidence type="ECO:0000256" key="24">
    <source>
        <dbReference type="ARBA" id="ARBA00046376"/>
    </source>
</evidence>
<evidence type="ECO:0000256" key="13">
    <source>
        <dbReference type="ARBA" id="ARBA00044893"/>
    </source>
</evidence>
<dbReference type="Pfam" id="PF07690">
    <property type="entry name" value="MFS_1"/>
    <property type="match status" value="1"/>
</dbReference>
<name>A0AAU9JTU6_9CILI</name>
<comment type="catalytic activity">
    <reaction evidence="19">
        <text>L-alanyl-L-lysine(out) = L-alanyl-L-lysine(in)</text>
        <dbReference type="Rhea" id="RHEA:79415"/>
        <dbReference type="ChEBI" id="CHEBI:192470"/>
    </reaction>
</comment>
<evidence type="ECO:0000256" key="25">
    <source>
        <dbReference type="SAM" id="MobiDB-lite"/>
    </source>
</evidence>
<gene>
    <name evidence="28" type="ORF">BSTOLATCC_MIC44455</name>
</gene>
<feature type="domain" description="Major facilitator superfamily (MFS) profile" evidence="27">
    <location>
        <begin position="40"/>
        <end position="444"/>
    </location>
</feature>
<evidence type="ECO:0000256" key="9">
    <source>
        <dbReference type="ARBA" id="ARBA00044878"/>
    </source>
</evidence>
<feature type="transmembrane region" description="Helical" evidence="26">
    <location>
        <begin position="353"/>
        <end position="375"/>
    </location>
</feature>
<dbReference type="GO" id="GO:0005765">
    <property type="term" value="C:lysosomal membrane"/>
    <property type="evidence" value="ECO:0007669"/>
    <property type="project" value="UniProtKB-SubCell"/>
</dbReference>
<evidence type="ECO:0000256" key="20">
    <source>
        <dbReference type="ARBA" id="ARBA00044924"/>
    </source>
</evidence>
<evidence type="ECO:0000313" key="29">
    <source>
        <dbReference type="Proteomes" id="UP001162131"/>
    </source>
</evidence>
<keyword evidence="5 26" id="KW-1133">Transmembrane helix</keyword>
<feature type="transmembrane region" description="Helical" evidence="26">
    <location>
        <begin position="382"/>
        <end position="402"/>
    </location>
</feature>
<evidence type="ECO:0000256" key="15">
    <source>
        <dbReference type="ARBA" id="ARBA00044899"/>
    </source>
</evidence>
<evidence type="ECO:0000256" key="11">
    <source>
        <dbReference type="ARBA" id="ARBA00044884"/>
    </source>
</evidence>
<dbReference type="InterPro" id="IPR020846">
    <property type="entry name" value="MFS_dom"/>
</dbReference>
<comment type="catalytic activity">
    <reaction evidence="16">
        <text>L-lysyl-L-lysine(out) = L-lysyl-L-lysine(in)</text>
        <dbReference type="Rhea" id="RHEA:79403"/>
        <dbReference type="ChEBI" id="CHEBI:229956"/>
    </reaction>
</comment>
<keyword evidence="7" id="KW-0458">Lysosome</keyword>
<evidence type="ECO:0000256" key="14">
    <source>
        <dbReference type="ARBA" id="ARBA00044898"/>
    </source>
</evidence>
<dbReference type="Proteomes" id="UP001162131">
    <property type="component" value="Unassembled WGS sequence"/>
</dbReference>
<accession>A0AAU9JTU6</accession>
<comment type="similarity">
    <text evidence="2">Belongs to the major facilitator superfamily.</text>
</comment>
<evidence type="ECO:0000256" key="23">
    <source>
        <dbReference type="ARBA" id="ARBA00045709"/>
    </source>
</evidence>
<evidence type="ECO:0000256" key="7">
    <source>
        <dbReference type="ARBA" id="ARBA00023228"/>
    </source>
</evidence>
<evidence type="ECO:0000256" key="12">
    <source>
        <dbReference type="ARBA" id="ARBA00044891"/>
    </source>
</evidence>
<dbReference type="InterPro" id="IPR052187">
    <property type="entry name" value="MFSD1"/>
</dbReference>
<evidence type="ECO:0000256" key="4">
    <source>
        <dbReference type="ARBA" id="ARBA00022692"/>
    </source>
</evidence>
<dbReference type="GO" id="GO:0022857">
    <property type="term" value="F:transmembrane transporter activity"/>
    <property type="evidence" value="ECO:0007669"/>
    <property type="project" value="InterPro"/>
</dbReference>
<evidence type="ECO:0000256" key="17">
    <source>
        <dbReference type="ARBA" id="ARBA00044903"/>
    </source>
</evidence>
<comment type="catalytic activity">
    <reaction evidence="10">
        <text>L-alpha-aminoacyl-L-arginine(out) = L-alpha-aminoacyl-L-arginine(in)</text>
        <dbReference type="Rhea" id="RHEA:79367"/>
        <dbReference type="ChEBI" id="CHEBI:229968"/>
    </reaction>
</comment>
<evidence type="ECO:0000256" key="2">
    <source>
        <dbReference type="ARBA" id="ARBA00008335"/>
    </source>
</evidence>
<comment type="catalytic activity">
    <reaction evidence="12">
        <text>L-lysyl-L-alpha-amino acid(out) = L-lysyl-L-alpha-amino acid(in)</text>
        <dbReference type="Rhea" id="RHEA:79387"/>
        <dbReference type="ChEBI" id="CHEBI:229965"/>
    </reaction>
</comment>
<comment type="catalytic activity">
    <reaction evidence="8">
        <text>L-lysyl-L-alanine(out) = L-lysyl-L-alanine(in)</text>
        <dbReference type="Rhea" id="RHEA:79399"/>
        <dbReference type="ChEBI" id="CHEBI:229954"/>
    </reaction>
</comment>
<feature type="transmembrane region" description="Helical" evidence="26">
    <location>
        <begin position="41"/>
        <end position="58"/>
    </location>
</feature>
<dbReference type="PROSITE" id="PS50850">
    <property type="entry name" value="MFS"/>
    <property type="match status" value="1"/>
</dbReference>
<evidence type="ECO:0000256" key="16">
    <source>
        <dbReference type="ARBA" id="ARBA00044900"/>
    </source>
</evidence>
<dbReference type="PANTHER" id="PTHR23512:SF3">
    <property type="entry name" value="MAJOR FACILITATOR SUPERFAMILY DOMAIN-CONTAINING PROTEIN 1"/>
    <property type="match status" value="1"/>
</dbReference>
<dbReference type="InterPro" id="IPR036259">
    <property type="entry name" value="MFS_trans_sf"/>
</dbReference>
<proteinExistence type="inferred from homology"/>
<feature type="transmembrane region" description="Helical" evidence="26">
    <location>
        <begin position="253"/>
        <end position="276"/>
    </location>
</feature>
<evidence type="ECO:0000256" key="5">
    <source>
        <dbReference type="ARBA" id="ARBA00022989"/>
    </source>
</evidence>
<comment type="catalytic activity">
    <reaction evidence="9">
        <text>L-histidyl-glycine(out) = L-histidyl-glycine(in)</text>
        <dbReference type="Rhea" id="RHEA:79395"/>
        <dbReference type="ChEBI" id="CHEBI:229957"/>
    </reaction>
</comment>
<sequence length="495" mass="54081">MDNERLIDESDSSIPEPAKQLGSIKVEEPPTNDMAKTKSRYLMLFFACFLCFGNYYIYDNPSALQPQLEKRLNMNSFEFNMLYSVYSFPNVILPLFGGYFIDAIGVRWGIIIFSGFICLGQAIFAIGVDAGSYPIAVIGRCVFGLGGESQNVAQSTIVSAWFSGKELAMALGMNVSISRLGSVFNDLTEPAFDSLTGSVDFGIWFGFGLCLASMACGFALIAMDKKRDIKLGVLDKKIESDKVKWSDLKTFNFSFWLISINCLVVYICVLCFNNIASDYFQTRFGFSSVIAGVLISITYSISAVLCPIIGFYIDRVGNRATLITISAVIMVIVHTIFIIIPDCDQCAWGALDLVLLGLGYSLYASVMWASVPLVVEPKTVGSAFGIVTAIQNFGLAFGPMVVGAIHDNSSGEDGYLWVSFFFIIMGILGVITAIILQINDKKTGGVLNSSNPKEALKLMLTTKKATIVSDQSLHEHLDTVDKEKNGLNNDEKSSS</sequence>
<dbReference type="InterPro" id="IPR011701">
    <property type="entry name" value="MFS"/>
</dbReference>
<dbReference type="Gene3D" id="1.20.1250.20">
    <property type="entry name" value="MFS general substrate transporter like domains"/>
    <property type="match status" value="2"/>
</dbReference>